<sequence length="1069" mass="119850">MKHRLASQHYWQSTQGLRKALLILCFSGAPFFPVVEHINATVYVTTTVDQQKKEVKGTIYDETNAPVAGATVVVKSSTRGCITDIDGKFSISVNVGDELLVSFLGYQTENVKITTNNEYTVHLKPKVDELDEVTVVAFAKQKKESVISSVTTVKPSELKVPSSNLTTALAGRMSGVIAYQTSGEPGKDDASFFIRGVTTFGYAASPLILIDNVELTTADLARLNVDDIASFSIMKDATATALYGARGANGVILVTTKEGKEGKATVNIRIENSVSTPVRTIETADPITYMQLHNEAVKTRNPLGVLPYSQSKIDNTIRNLNSYAFPAVNWYDEMFKKYTMNQRVTANISGGGNVARYYIAASFFNDNGVLNVDKQNNFNSNISLKKYSVRSNININLTKTTEAIIRVNGSFDDYRGPIDGGDALYNKVMKTSPVLFPKSFPNVGEYTNNTHLMFGNYGDGTYINPYADMVKGYKDYSRTSIVAQGELKQSLDFITKGLNVRGLISTTRYVYSDVSRYYNPYYYAMGAYDQSKNTYSLTLLNPNGGTEYLNYNEGAKDVTTTNYMEAAMSYNRDFDEHGISGMLVFTRRTQQNSNAGDLQKSLPYKNQGLSGRFTYSYDKRYFAEFNFGYNGSERFAENERYGFFPSFGVGYLMSNEKFWKPLEKTINKLKWKFTYGLVGNDAIGDSNDRFFYLSNVNMNDENKGQDFGTNWGNHINGITVTRYANEVITWEKAKKMNIGIELGLFNKLEIQADVFYEKRNSILMTRSYIPSTMGLTADVRANVGAASGKGIDMSVDYSHSINKDLWVTGRANFTYATSKYEKIEEPDYLGAGTPWRSQVGQKLSQQWGFIAERLFIDEADIANSPEQNFGGKLMAGDIKYKDVDKDGKITEADKVPIGYPTTPEITYGFGLSAGYKGWDLSAFFQGNARSSFWIDPNRISPFIDTDDDNNTHSQNALLKVIADNHWSEANRNIYTFWPRLANESVPNNTQSSTWWMQDGSFMRLKSLELGYTLPERWTRKARISNVRIYLNGTNLLTFSKFKLWDPEMGGNGLGYPIQRVYNIGLSVNF</sequence>
<dbReference type="Gene3D" id="2.170.130.10">
    <property type="entry name" value="TonB-dependent receptor, plug domain"/>
    <property type="match status" value="1"/>
</dbReference>
<keyword evidence="1" id="KW-0813">Transport</keyword>
<dbReference type="InterPro" id="IPR008969">
    <property type="entry name" value="CarboxyPept-like_regulatory"/>
</dbReference>
<organism evidence="3">
    <name type="scientific">Bacteroides intestinalis</name>
    <dbReference type="NCBI Taxonomy" id="329854"/>
    <lineage>
        <taxon>Bacteria</taxon>
        <taxon>Pseudomonadati</taxon>
        <taxon>Bacteroidota</taxon>
        <taxon>Bacteroidia</taxon>
        <taxon>Bacteroidales</taxon>
        <taxon>Bacteroidaceae</taxon>
        <taxon>Bacteroides</taxon>
    </lineage>
</organism>
<dbReference type="Pfam" id="PF13715">
    <property type="entry name" value="CarbopepD_reg_2"/>
    <property type="match status" value="1"/>
</dbReference>
<dbReference type="InterPro" id="IPR023997">
    <property type="entry name" value="TonB-dep_OMP_SusC/RagA_CS"/>
</dbReference>
<accession>A0A139LJK5</accession>
<keyword evidence="1" id="KW-1134">Transmembrane beta strand</keyword>
<dbReference type="SUPFAM" id="SSF49464">
    <property type="entry name" value="Carboxypeptidase regulatory domain-like"/>
    <property type="match status" value="1"/>
</dbReference>
<keyword evidence="1" id="KW-0472">Membrane</keyword>
<dbReference type="NCBIfam" id="TIGR04057">
    <property type="entry name" value="SusC_RagA_signa"/>
    <property type="match status" value="1"/>
</dbReference>
<feature type="domain" description="TonB-dependent receptor plug" evidence="2">
    <location>
        <begin position="143"/>
        <end position="251"/>
    </location>
</feature>
<proteinExistence type="inferred from homology"/>
<dbReference type="Gene3D" id="2.60.40.1120">
    <property type="entry name" value="Carboxypeptidase-like, regulatory domain"/>
    <property type="match status" value="1"/>
</dbReference>
<name>A0A139LJK5_9BACE</name>
<evidence type="ECO:0000259" key="2">
    <source>
        <dbReference type="Pfam" id="PF07715"/>
    </source>
</evidence>
<dbReference type="AlphaFoldDB" id="A0A139LJK5"/>
<evidence type="ECO:0000313" key="3">
    <source>
        <dbReference type="EMBL" id="KXT51627.1"/>
    </source>
</evidence>
<comment type="caution">
    <text evidence="3">The sequence shown here is derived from an EMBL/GenBank/DDBJ whole genome shotgun (WGS) entry which is preliminary data.</text>
</comment>
<dbReference type="InterPro" id="IPR023996">
    <property type="entry name" value="TonB-dep_OMP_SusC/RagA"/>
</dbReference>
<dbReference type="Pfam" id="PF07715">
    <property type="entry name" value="Plug"/>
    <property type="match status" value="1"/>
</dbReference>
<protein>
    <submittedName>
        <fullName evidence="3">TonB-dependent receptor</fullName>
    </submittedName>
</protein>
<evidence type="ECO:0000313" key="4">
    <source>
        <dbReference type="Proteomes" id="UP000070319"/>
    </source>
</evidence>
<dbReference type="RefSeq" id="WP_061435460.1">
    <property type="nucleotide sequence ID" value="NZ_KQ968691.1"/>
</dbReference>
<keyword evidence="1" id="KW-0998">Cell outer membrane</keyword>
<dbReference type="FunFam" id="2.170.130.10:FF:000003">
    <property type="entry name" value="SusC/RagA family TonB-linked outer membrane protein"/>
    <property type="match status" value="1"/>
</dbReference>
<dbReference type="InterPro" id="IPR039426">
    <property type="entry name" value="TonB-dep_rcpt-like"/>
</dbReference>
<dbReference type="EMBL" id="LTDF01000073">
    <property type="protein sequence ID" value="KXT51627.1"/>
    <property type="molecule type" value="Genomic_DNA"/>
</dbReference>
<dbReference type="PROSITE" id="PS52016">
    <property type="entry name" value="TONB_DEPENDENT_REC_3"/>
    <property type="match status" value="1"/>
</dbReference>
<keyword evidence="3" id="KW-0675">Receptor</keyword>
<dbReference type="Proteomes" id="UP000070319">
    <property type="component" value="Unassembled WGS sequence"/>
</dbReference>
<keyword evidence="1" id="KW-0812">Transmembrane</keyword>
<comment type="similarity">
    <text evidence="1">Belongs to the TonB-dependent receptor family.</text>
</comment>
<dbReference type="InterPro" id="IPR012910">
    <property type="entry name" value="Plug_dom"/>
</dbReference>
<dbReference type="InterPro" id="IPR037066">
    <property type="entry name" value="Plug_dom_sf"/>
</dbReference>
<comment type="subcellular location">
    <subcellularLocation>
        <location evidence="1">Cell outer membrane</location>
        <topology evidence="1">Multi-pass membrane protein</topology>
    </subcellularLocation>
</comment>
<dbReference type="NCBIfam" id="TIGR04056">
    <property type="entry name" value="OMP_RagA_SusC"/>
    <property type="match status" value="1"/>
</dbReference>
<reference evidence="3 4" key="1">
    <citation type="submission" date="2016-02" db="EMBL/GenBank/DDBJ databases">
        <authorList>
            <person name="Wen L."/>
            <person name="He K."/>
            <person name="Yang H."/>
        </authorList>
    </citation>
    <scope>NUCLEOTIDE SEQUENCE [LARGE SCALE GENOMIC DNA]</scope>
    <source>
        <strain evidence="3 4">KLE1704</strain>
    </source>
</reference>
<evidence type="ECO:0000256" key="1">
    <source>
        <dbReference type="PROSITE-ProRule" id="PRU01360"/>
    </source>
</evidence>
<dbReference type="GO" id="GO:0009279">
    <property type="term" value="C:cell outer membrane"/>
    <property type="evidence" value="ECO:0007669"/>
    <property type="project" value="UniProtKB-SubCell"/>
</dbReference>
<dbReference type="SUPFAM" id="SSF56935">
    <property type="entry name" value="Porins"/>
    <property type="match status" value="1"/>
</dbReference>
<dbReference type="PATRIC" id="fig|329854.7.peg.1914"/>
<gene>
    <name evidence="3" type="ORF">HMPREF2531_01880</name>
</gene>